<comment type="caution">
    <text evidence="5">The sequence shown here is derived from an EMBL/GenBank/DDBJ whole genome shotgun (WGS) entry which is preliminary data.</text>
</comment>
<dbReference type="PANTHER" id="PTHR45138:SF9">
    <property type="entry name" value="DIGUANYLATE CYCLASE DGCM-RELATED"/>
    <property type="match status" value="1"/>
</dbReference>
<reference evidence="5 6" key="1">
    <citation type="submission" date="2014-04" db="EMBL/GenBank/DDBJ databases">
        <title>A comprehensive comparison of genomes of Erythrobacter spp. Strains.</title>
        <authorList>
            <person name="Zheng Q."/>
        </authorList>
    </citation>
    <scope>NUCLEOTIDE SEQUENCE [LARGE SCALE GENOMIC DNA]</scope>
    <source>
        <strain evidence="5 6">DSM 8509</strain>
    </source>
</reference>
<evidence type="ECO:0000256" key="1">
    <source>
        <dbReference type="ARBA" id="ARBA00012528"/>
    </source>
</evidence>
<dbReference type="InterPro" id="IPR043128">
    <property type="entry name" value="Rev_trsase/Diguanyl_cyclase"/>
</dbReference>
<dbReference type="EMBL" id="JMIX01000003">
    <property type="protein sequence ID" value="KEO98488.1"/>
    <property type="molecule type" value="Genomic_DNA"/>
</dbReference>
<evidence type="ECO:0000256" key="2">
    <source>
        <dbReference type="ARBA" id="ARBA00034247"/>
    </source>
</evidence>
<dbReference type="NCBIfam" id="TIGR00254">
    <property type="entry name" value="GGDEF"/>
    <property type="match status" value="1"/>
</dbReference>
<proteinExistence type="predicted"/>
<dbReference type="SUPFAM" id="SSF55073">
    <property type="entry name" value="Nucleotide cyclase"/>
    <property type="match status" value="1"/>
</dbReference>
<dbReference type="InterPro" id="IPR050469">
    <property type="entry name" value="Diguanylate_Cyclase"/>
</dbReference>
<dbReference type="InterPro" id="IPR000160">
    <property type="entry name" value="GGDEF_dom"/>
</dbReference>
<dbReference type="AlphaFoldDB" id="A0A074N2S8"/>
<dbReference type="RefSeq" id="WP_034900704.1">
    <property type="nucleotide sequence ID" value="NZ_CP017057.1"/>
</dbReference>
<comment type="catalytic activity">
    <reaction evidence="2">
        <text>2 GTP = 3',3'-c-di-GMP + 2 diphosphate</text>
        <dbReference type="Rhea" id="RHEA:24898"/>
        <dbReference type="ChEBI" id="CHEBI:33019"/>
        <dbReference type="ChEBI" id="CHEBI:37565"/>
        <dbReference type="ChEBI" id="CHEBI:58805"/>
        <dbReference type="EC" id="2.7.7.65"/>
    </reaction>
</comment>
<dbReference type="InterPro" id="IPR029787">
    <property type="entry name" value="Nucleotide_cyclase"/>
</dbReference>
<dbReference type="GO" id="GO:0052621">
    <property type="term" value="F:diguanylate cyclase activity"/>
    <property type="evidence" value="ECO:0007669"/>
    <property type="project" value="UniProtKB-EC"/>
</dbReference>
<organism evidence="5 6">
    <name type="scientific">Erythrobacter litoralis</name>
    <dbReference type="NCBI Taxonomy" id="39960"/>
    <lineage>
        <taxon>Bacteria</taxon>
        <taxon>Pseudomonadati</taxon>
        <taxon>Pseudomonadota</taxon>
        <taxon>Alphaproteobacteria</taxon>
        <taxon>Sphingomonadales</taxon>
        <taxon>Erythrobacteraceae</taxon>
        <taxon>Erythrobacter/Porphyrobacter group</taxon>
        <taxon>Erythrobacter</taxon>
    </lineage>
</organism>
<sequence>MAGGHFGGDAVALALDPATGLIAAMALAMVVTAFALTRRPPTKASVTRARAGQGALEGLFGTDRFERELRRAARRPQRPYSGESVVMARIDHLHCVERIRGEDMRREAAARVARIMRAGLRRTDKFHTIPGDGFVIVIEGAREAEAAGIAGRLRRVLARTTHSGHVDAMRVTASFGVAERRAGESFDTAQTKAQDALDAAMHCGEDCVVMASESEEILCLPPPAPSQDGIAAKGA</sequence>
<keyword evidence="3" id="KW-1133">Transmembrane helix</keyword>
<evidence type="ECO:0000256" key="3">
    <source>
        <dbReference type="SAM" id="Phobius"/>
    </source>
</evidence>
<dbReference type="Pfam" id="PF00990">
    <property type="entry name" value="GGDEF"/>
    <property type="match status" value="1"/>
</dbReference>
<dbReference type="Proteomes" id="UP000027866">
    <property type="component" value="Unassembled WGS sequence"/>
</dbReference>
<keyword evidence="6" id="KW-1185">Reference proteome</keyword>
<evidence type="ECO:0000313" key="6">
    <source>
        <dbReference type="Proteomes" id="UP000027866"/>
    </source>
</evidence>
<feature type="transmembrane region" description="Helical" evidence="3">
    <location>
        <begin position="18"/>
        <end position="36"/>
    </location>
</feature>
<dbReference type="Gene3D" id="3.30.70.270">
    <property type="match status" value="1"/>
</dbReference>
<evidence type="ECO:0000313" key="5">
    <source>
        <dbReference type="EMBL" id="KEO98488.1"/>
    </source>
</evidence>
<accession>A0A074N2S8</accession>
<name>A0A074N2S8_9SPHN</name>
<evidence type="ECO:0000259" key="4">
    <source>
        <dbReference type="PROSITE" id="PS50887"/>
    </source>
</evidence>
<keyword evidence="3" id="KW-0472">Membrane</keyword>
<feature type="domain" description="GGDEF" evidence="4">
    <location>
        <begin position="81"/>
        <end position="213"/>
    </location>
</feature>
<dbReference type="SMART" id="SM00267">
    <property type="entry name" value="GGDEF"/>
    <property type="match status" value="1"/>
</dbReference>
<dbReference type="EC" id="2.7.7.65" evidence="1"/>
<keyword evidence="3" id="KW-0812">Transmembrane</keyword>
<dbReference type="PROSITE" id="PS50887">
    <property type="entry name" value="GGDEF"/>
    <property type="match status" value="1"/>
</dbReference>
<dbReference type="KEGG" id="elq:Ga0102493_113041"/>
<protein>
    <recommendedName>
        <fullName evidence="1">diguanylate cyclase</fullName>
        <ecNumber evidence="1">2.7.7.65</ecNumber>
    </recommendedName>
</protein>
<dbReference type="PATRIC" id="fig|39960.10.peg.2135"/>
<gene>
    <name evidence="5" type="ORF">EH32_05080</name>
</gene>
<dbReference type="PANTHER" id="PTHR45138">
    <property type="entry name" value="REGULATORY COMPONENTS OF SENSORY TRANSDUCTION SYSTEM"/>
    <property type="match status" value="1"/>
</dbReference>
<dbReference type="OrthoDB" id="7391349at2"/>